<evidence type="ECO:0000313" key="3">
    <source>
        <dbReference type="EMBL" id="KAG7366038.1"/>
    </source>
</evidence>
<proteinExistence type="predicted"/>
<keyword evidence="2" id="KW-0812">Transmembrane</keyword>
<dbReference type="OrthoDB" id="10487392at2759"/>
<feature type="region of interest" description="Disordered" evidence="1">
    <location>
        <begin position="103"/>
        <end position="169"/>
    </location>
</feature>
<evidence type="ECO:0000256" key="1">
    <source>
        <dbReference type="SAM" id="MobiDB-lite"/>
    </source>
</evidence>
<reference evidence="3" key="2">
    <citation type="submission" date="2021-04" db="EMBL/GenBank/DDBJ databases">
        <authorList>
            <person name="Podell S."/>
        </authorList>
    </citation>
    <scope>NUCLEOTIDE SEQUENCE</scope>
    <source>
        <strain evidence="3">Hildebrandi</strain>
    </source>
</reference>
<organism evidence="3 4">
    <name type="scientific">Nitzschia inconspicua</name>
    <dbReference type="NCBI Taxonomy" id="303405"/>
    <lineage>
        <taxon>Eukaryota</taxon>
        <taxon>Sar</taxon>
        <taxon>Stramenopiles</taxon>
        <taxon>Ochrophyta</taxon>
        <taxon>Bacillariophyta</taxon>
        <taxon>Bacillariophyceae</taxon>
        <taxon>Bacillariophycidae</taxon>
        <taxon>Bacillariales</taxon>
        <taxon>Bacillariaceae</taxon>
        <taxon>Nitzschia</taxon>
    </lineage>
</organism>
<dbReference type="AlphaFoldDB" id="A0A9K3LPE7"/>
<keyword evidence="4" id="KW-1185">Reference proteome</keyword>
<feature type="transmembrane region" description="Helical" evidence="2">
    <location>
        <begin position="17"/>
        <end position="34"/>
    </location>
</feature>
<gene>
    <name evidence="3" type="ORF">IV203_028708</name>
</gene>
<reference evidence="3" key="1">
    <citation type="journal article" date="2021" name="Sci. Rep.">
        <title>Diploid genomic architecture of Nitzschia inconspicua, an elite biomass production diatom.</title>
        <authorList>
            <person name="Oliver A."/>
            <person name="Podell S."/>
            <person name="Pinowska A."/>
            <person name="Traller J.C."/>
            <person name="Smith S.R."/>
            <person name="McClure R."/>
            <person name="Beliaev A."/>
            <person name="Bohutskyi P."/>
            <person name="Hill E.A."/>
            <person name="Rabines A."/>
            <person name="Zheng H."/>
            <person name="Allen L.Z."/>
            <person name="Kuo A."/>
            <person name="Grigoriev I.V."/>
            <person name="Allen A.E."/>
            <person name="Hazlebeck D."/>
            <person name="Allen E.E."/>
        </authorList>
    </citation>
    <scope>NUCLEOTIDE SEQUENCE</scope>
    <source>
        <strain evidence="3">Hildebrandi</strain>
    </source>
</reference>
<feature type="compositionally biased region" description="Basic residues" evidence="1">
    <location>
        <begin position="146"/>
        <end position="160"/>
    </location>
</feature>
<accession>A0A9K3LPE7</accession>
<name>A0A9K3LPE7_9STRA</name>
<evidence type="ECO:0000313" key="4">
    <source>
        <dbReference type="Proteomes" id="UP000693970"/>
    </source>
</evidence>
<evidence type="ECO:0000256" key="2">
    <source>
        <dbReference type="SAM" id="Phobius"/>
    </source>
</evidence>
<dbReference type="EMBL" id="JAGRRH010000007">
    <property type="protein sequence ID" value="KAG7366038.1"/>
    <property type="molecule type" value="Genomic_DNA"/>
</dbReference>
<sequence>MPPGGRPSITIGIQPQIALYTVILGSVCAFGWYTEKYRRDEDDIDGQIKRMYVSDIKQAHEKLPQMTATIRGQDVRLDDRMNKLVWGGKARIEEMNSGAAFGGGFGGGGGSKSSRYEDEDDDSSTITPVRVNVARNVDENDDSSSRSKKKKRRKKRKGKKSTNADKVKEEEALKAGGLTKFAIQTTLVGVSVGAVALAAVTFLGGGRVSKR</sequence>
<keyword evidence="2" id="KW-1133">Transmembrane helix</keyword>
<dbReference type="Proteomes" id="UP000693970">
    <property type="component" value="Unassembled WGS sequence"/>
</dbReference>
<comment type="caution">
    <text evidence="3">The sequence shown here is derived from an EMBL/GenBank/DDBJ whole genome shotgun (WGS) entry which is preliminary data.</text>
</comment>
<protein>
    <submittedName>
        <fullName evidence="3">Uncharacterized protein</fullName>
    </submittedName>
</protein>
<keyword evidence="2" id="KW-0472">Membrane</keyword>
<feature type="transmembrane region" description="Helical" evidence="2">
    <location>
        <begin position="181"/>
        <end position="203"/>
    </location>
</feature>